<reference evidence="2" key="1">
    <citation type="submission" date="2023-01" db="EMBL/GenBank/DDBJ databases">
        <title>Draft genome sequence of Nocardiopsis sp. LSu2-4 isolated from halophytes.</title>
        <authorList>
            <person name="Duangmal K."/>
            <person name="Chantavorakit T."/>
        </authorList>
    </citation>
    <scope>NUCLEOTIDE SEQUENCE</scope>
    <source>
        <strain evidence="2">LSu2-4</strain>
    </source>
</reference>
<name>A0ABT4TIN9_9ACTN</name>
<dbReference type="EMBL" id="JAQFWP010000012">
    <property type="protein sequence ID" value="MDA2804568.1"/>
    <property type="molecule type" value="Genomic_DNA"/>
</dbReference>
<proteinExistence type="predicted"/>
<comment type="caution">
    <text evidence="2">The sequence shown here is derived from an EMBL/GenBank/DDBJ whole genome shotgun (WGS) entry which is preliminary data.</text>
</comment>
<sequence>MPIKPTTCYRVTCFGCGVPMTDDYTTLDGSFIHFTSVQEAFDAVAKGEFEWGLDGPDGRQPHCPDCLPLPPDPRAPQHAAHITADPLPR</sequence>
<dbReference type="Proteomes" id="UP001165685">
    <property type="component" value="Unassembled WGS sequence"/>
</dbReference>
<keyword evidence="3" id="KW-1185">Reference proteome</keyword>
<gene>
    <name evidence="2" type="ORF">O4U47_08595</name>
</gene>
<protein>
    <recommendedName>
        <fullName evidence="4">DUF397 domain-containing protein</fullName>
    </recommendedName>
</protein>
<evidence type="ECO:0008006" key="4">
    <source>
        <dbReference type="Google" id="ProtNLM"/>
    </source>
</evidence>
<dbReference type="RefSeq" id="WP_270677131.1">
    <property type="nucleotide sequence ID" value="NZ_JAQFWP010000012.1"/>
</dbReference>
<organism evidence="2 3">
    <name type="scientific">Nocardiopsis suaedae</name>
    <dbReference type="NCBI Taxonomy" id="3018444"/>
    <lineage>
        <taxon>Bacteria</taxon>
        <taxon>Bacillati</taxon>
        <taxon>Actinomycetota</taxon>
        <taxon>Actinomycetes</taxon>
        <taxon>Streptosporangiales</taxon>
        <taxon>Nocardiopsidaceae</taxon>
        <taxon>Nocardiopsis</taxon>
    </lineage>
</organism>
<feature type="region of interest" description="Disordered" evidence="1">
    <location>
        <begin position="62"/>
        <end position="89"/>
    </location>
</feature>
<accession>A0ABT4TIN9</accession>
<evidence type="ECO:0000313" key="3">
    <source>
        <dbReference type="Proteomes" id="UP001165685"/>
    </source>
</evidence>
<evidence type="ECO:0000256" key="1">
    <source>
        <dbReference type="SAM" id="MobiDB-lite"/>
    </source>
</evidence>
<evidence type="ECO:0000313" key="2">
    <source>
        <dbReference type="EMBL" id="MDA2804568.1"/>
    </source>
</evidence>